<dbReference type="OrthoDB" id="9814303at2"/>
<dbReference type="InterPro" id="IPR020846">
    <property type="entry name" value="MFS_dom"/>
</dbReference>
<evidence type="ECO:0000256" key="6">
    <source>
        <dbReference type="ARBA" id="ARBA00022692"/>
    </source>
</evidence>
<feature type="transmembrane region" description="Helical" evidence="9">
    <location>
        <begin position="76"/>
        <end position="96"/>
    </location>
</feature>
<feature type="transmembrane region" description="Helical" evidence="9">
    <location>
        <begin position="102"/>
        <end position="123"/>
    </location>
</feature>
<dbReference type="InterPro" id="IPR011701">
    <property type="entry name" value="MFS"/>
</dbReference>
<dbReference type="PROSITE" id="PS00216">
    <property type="entry name" value="SUGAR_TRANSPORT_1"/>
    <property type="match status" value="1"/>
</dbReference>
<dbReference type="PANTHER" id="PTHR23502">
    <property type="entry name" value="MAJOR FACILITATOR SUPERFAMILY"/>
    <property type="match status" value="1"/>
</dbReference>
<dbReference type="Proteomes" id="UP000256485">
    <property type="component" value="Unassembled WGS sequence"/>
</dbReference>
<dbReference type="InterPro" id="IPR004812">
    <property type="entry name" value="Efflux_drug-R_Bcr/CmlA"/>
</dbReference>
<dbReference type="InterPro" id="IPR036259">
    <property type="entry name" value="MFS_trans_sf"/>
</dbReference>
<dbReference type="FunFam" id="1.20.1720.10:FF:000005">
    <property type="entry name" value="Bcr/CflA family efflux transporter"/>
    <property type="match status" value="1"/>
</dbReference>
<evidence type="ECO:0000256" key="1">
    <source>
        <dbReference type="ARBA" id="ARBA00004651"/>
    </source>
</evidence>
<evidence type="ECO:0000256" key="4">
    <source>
        <dbReference type="ARBA" id="ARBA00022448"/>
    </source>
</evidence>
<feature type="transmembrane region" description="Helical" evidence="9">
    <location>
        <begin position="308"/>
        <end position="329"/>
    </location>
</feature>
<name>A0A3D9V5T7_THECX</name>
<feature type="transmembrane region" description="Helical" evidence="9">
    <location>
        <begin position="135"/>
        <end position="154"/>
    </location>
</feature>
<evidence type="ECO:0000256" key="5">
    <source>
        <dbReference type="ARBA" id="ARBA00022475"/>
    </source>
</evidence>
<dbReference type="SUPFAM" id="SSF103473">
    <property type="entry name" value="MFS general substrate transporter"/>
    <property type="match status" value="1"/>
</dbReference>
<dbReference type="InterPro" id="IPR005829">
    <property type="entry name" value="Sugar_transporter_CS"/>
</dbReference>
<comment type="subcellular location">
    <subcellularLocation>
        <location evidence="1">Cell membrane</location>
        <topology evidence="1">Multi-pass membrane protein</topology>
    </subcellularLocation>
</comment>
<comment type="similarity">
    <text evidence="2">Belongs to the major facilitator superfamily. Bcr/CmlA family.</text>
</comment>
<feature type="transmembrane region" description="Helical" evidence="9">
    <location>
        <begin position="341"/>
        <end position="359"/>
    </location>
</feature>
<accession>A0A3D9V5T7</accession>
<evidence type="ECO:0000259" key="10">
    <source>
        <dbReference type="PROSITE" id="PS50850"/>
    </source>
</evidence>
<feature type="transmembrane region" description="Helical" evidence="9">
    <location>
        <begin position="166"/>
        <end position="185"/>
    </location>
</feature>
<evidence type="ECO:0000256" key="3">
    <source>
        <dbReference type="ARBA" id="ARBA00007520"/>
    </source>
</evidence>
<dbReference type="PRINTS" id="PR01035">
    <property type="entry name" value="TCRTETA"/>
</dbReference>
<feature type="transmembrane region" description="Helical" evidence="9">
    <location>
        <begin position="282"/>
        <end position="302"/>
    </location>
</feature>
<dbReference type="PROSITE" id="PS50850">
    <property type="entry name" value="MFS"/>
    <property type="match status" value="1"/>
</dbReference>
<gene>
    <name evidence="11" type="ORF">DFJ64_1461</name>
</gene>
<feature type="transmembrane region" description="Helical" evidence="9">
    <location>
        <begin position="7"/>
        <end position="26"/>
    </location>
</feature>
<feature type="domain" description="Major facilitator superfamily (MFS) profile" evidence="10">
    <location>
        <begin position="11"/>
        <end position="397"/>
    </location>
</feature>
<dbReference type="Pfam" id="PF07690">
    <property type="entry name" value="MFS_1"/>
    <property type="match status" value="1"/>
</dbReference>
<keyword evidence="7 9" id="KW-1133">Transmembrane helix</keyword>
<feature type="transmembrane region" description="Helical" evidence="9">
    <location>
        <begin position="46"/>
        <end position="64"/>
    </location>
</feature>
<keyword evidence="12" id="KW-1185">Reference proteome</keyword>
<proteinExistence type="inferred from homology"/>
<protein>
    <submittedName>
        <fullName evidence="11">DHA1 family bicyclomycin/chloramphenicol resistance-like MFS transporter</fullName>
    </submittedName>
</protein>
<dbReference type="Gene3D" id="1.20.1720.10">
    <property type="entry name" value="Multidrug resistance protein D"/>
    <property type="match status" value="1"/>
</dbReference>
<reference evidence="11 12" key="1">
    <citation type="submission" date="2018-08" db="EMBL/GenBank/DDBJ databases">
        <title>Sequencing the genomes of 1000 actinobacteria strains.</title>
        <authorList>
            <person name="Klenk H.-P."/>
        </authorList>
    </citation>
    <scope>NUCLEOTIDE SEQUENCE [LARGE SCALE GENOMIC DNA]</scope>
    <source>
        <strain evidence="11 12">DSM 22891</strain>
    </source>
</reference>
<comment type="similarity">
    <text evidence="3">Belongs to the major facilitator superfamily. TCR/Tet family.</text>
</comment>
<feature type="transmembrane region" description="Helical" evidence="9">
    <location>
        <begin position="371"/>
        <end position="392"/>
    </location>
</feature>
<evidence type="ECO:0000256" key="2">
    <source>
        <dbReference type="ARBA" id="ARBA00006236"/>
    </source>
</evidence>
<evidence type="ECO:0000313" key="11">
    <source>
        <dbReference type="EMBL" id="REF36063.1"/>
    </source>
</evidence>
<dbReference type="GO" id="GO:0005886">
    <property type="term" value="C:plasma membrane"/>
    <property type="evidence" value="ECO:0007669"/>
    <property type="project" value="UniProtKB-SubCell"/>
</dbReference>
<evidence type="ECO:0000256" key="8">
    <source>
        <dbReference type="ARBA" id="ARBA00023136"/>
    </source>
</evidence>
<evidence type="ECO:0000313" key="12">
    <source>
        <dbReference type="Proteomes" id="UP000256485"/>
    </source>
</evidence>
<keyword evidence="5" id="KW-1003">Cell membrane</keyword>
<evidence type="ECO:0000256" key="7">
    <source>
        <dbReference type="ARBA" id="ARBA00022989"/>
    </source>
</evidence>
<dbReference type="AlphaFoldDB" id="A0A3D9V5T7"/>
<dbReference type="PANTHER" id="PTHR23502:SF132">
    <property type="entry name" value="POLYAMINE TRANSPORTER 2-RELATED"/>
    <property type="match status" value="1"/>
</dbReference>
<dbReference type="CDD" id="cd17320">
    <property type="entry name" value="MFS_MdfA_MDR_like"/>
    <property type="match status" value="1"/>
</dbReference>
<sequence>MRWRARVPVRLVVLLGASVALGPLLVDFYLPALPQMTADLRTTESMLQLTLTAAVAGSAIGQLLAGPISDAVGRRLPLLVGIIGFVTTSVLCALAPTVEVLIGARLLQAISAAAGTVVARAVLRDLVTGRELARLLSVLVFVSGMAPIVAPVIGGQLLRVGGWRTLFVVLAAFGTVLLVVLLVALPESLPPDRRQRGGVPKALRAYVGLLVDPVFVGYALAGGFAFGALFGYISGSSFVFEGVFGLSPQQFSLLFAVNSLGLMLAAQTNGRLVRRLVEPRRMLTMGQLAAVASAGVLVAAAATSFAGLYGVVVPLFFVVATFGLVTPNAQALALARYPESAGTAAAVLGAAQFAIASFTGPMATAVAVTSALPMAVVVAGSMVLGLAARVLLTRAEGGRATEPAAHRSEG</sequence>
<organism evidence="11 12">
    <name type="scientific">Thermasporomyces composti</name>
    <dbReference type="NCBI Taxonomy" id="696763"/>
    <lineage>
        <taxon>Bacteria</taxon>
        <taxon>Bacillati</taxon>
        <taxon>Actinomycetota</taxon>
        <taxon>Actinomycetes</taxon>
        <taxon>Propionibacteriales</taxon>
        <taxon>Nocardioidaceae</taxon>
        <taxon>Thermasporomyces</taxon>
    </lineage>
</organism>
<keyword evidence="8 9" id="KW-0472">Membrane</keyword>
<dbReference type="RefSeq" id="WP_115849752.1">
    <property type="nucleotide sequence ID" value="NZ_QTUC01000001.1"/>
</dbReference>
<dbReference type="NCBIfam" id="TIGR00710">
    <property type="entry name" value="efflux_Bcr_CflA"/>
    <property type="match status" value="1"/>
</dbReference>
<dbReference type="GO" id="GO:0042910">
    <property type="term" value="F:xenobiotic transmembrane transporter activity"/>
    <property type="evidence" value="ECO:0007669"/>
    <property type="project" value="InterPro"/>
</dbReference>
<feature type="transmembrane region" description="Helical" evidence="9">
    <location>
        <begin position="253"/>
        <end position="270"/>
    </location>
</feature>
<comment type="caution">
    <text evidence="11">The sequence shown here is derived from an EMBL/GenBank/DDBJ whole genome shotgun (WGS) entry which is preliminary data.</text>
</comment>
<dbReference type="InterPro" id="IPR001958">
    <property type="entry name" value="Tet-R_TetA/multi-R_MdtG-like"/>
</dbReference>
<feature type="transmembrane region" description="Helical" evidence="9">
    <location>
        <begin position="206"/>
        <end position="233"/>
    </location>
</feature>
<dbReference type="EMBL" id="QTUC01000001">
    <property type="protein sequence ID" value="REF36063.1"/>
    <property type="molecule type" value="Genomic_DNA"/>
</dbReference>
<evidence type="ECO:0000256" key="9">
    <source>
        <dbReference type="SAM" id="Phobius"/>
    </source>
</evidence>
<dbReference type="GO" id="GO:1990961">
    <property type="term" value="P:xenobiotic detoxification by transmembrane export across the plasma membrane"/>
    <property type="evidence" value="ECO:0007669"/>
    <property type="project" value="InterPro"/>
</dbReference>
<keyword evidence="4" id="KW-0813">Transport</keyword>
<keyword evidence="6 9" id="KW-0812">Transmembrane</keyword>